<dbReference type="SMART" id="SM00368">
    <property type="entry name" value="LRR_RI"/>
    <property type="match status" value="4"/>
</dbReference>
<dbReference type="InterPro" id="IPR001611">
    <property type="entry name" value="Leu-rich_rpt"/>
</dbReference>
<dbReference type="GO" id="GO:0005737">
    <property type="term" value="C:cytoplasm"/>
    <property type="evidence" value="ECO:0007669"/>
    <property type="project" value="TreeGrafter"/>
</dbReference>
<dbReference type="Pfam" id="PF04179">
    <property type="entry name" value="Init_tRNA_PT"/>
    <property type="match status" value="1"/>
</dbReference>
<feature type="domain" description="Rit1 DUSP-like" evidence="1">
    <location>
        <begin position="833"/>
        <end position="892"/>
    </location>
</feature>
<accession>A0A9K3PMK8</accession>
<dbReference type="GO" id="GO:0043399">
    <property type="term" value="F:tRNA adenosine(64)-2'-O-ribosylphosphate transferase activity"/>
    <property type="evidence" value="ECO:0007669"/>
    <property type="project" value="InterPro"/>
</dbReference>
<name>A0A9K3PMK8_9STRA</name>
<evidence type="ECO:0000259" key="1">
    <source>
        <dbReference type="Pfam" id="PF04179"/>
    </source>
</evidence>
<evidence type="ECO:0000313" key="4">
    <source>
        <dbReference type="Proteomes" id="UP000693970"/>
    </source>
</evidence>
<reference evidence="3" key="2">
    <citation type="submission" date="2021-04" db="EMBL/GenBank/DDBJ databases">
        <authorList>
            <person name="Podell S."/>
        </authorList>
    </citation>
    <scope>NUCLEOTIDE SEQUENCE</scope>
    <source>
        <strain evidence="3">Hildebrandi</strain>
    </source>
</reference>
<dbReference type="InterPro" id="IPR033421">
    <property type="entry name" value="Rit1_DUSP-like"/>
</dbReference>
<reference evidence="3" key="1">
    <citation type="journal article" date="2021" name="Sci. Rep.">
        <title>Diploid genomic architecture of Nitzschia inconspicua, an elite biomass production diatom.</title>
        <authorList>
            <person name="Oliver A."/>
            <person name="Podell S."/>
            <person name="Pinowska A."/>
            <person name="Traller J.C."/>
            <person name="Smith S.R."/>
            <person name="McClure R."/>
            <person name="Beliaev A."/>
            <person name="Bohutskyi P."/>
            <person name="Hill E.A."/>
            <person name="Rabines A."/>
            <person name="Zheng H."/>
            <person name="Allen L.Z."/>
            <person name="Kuo A."/>
            <person name="Grigoriev I.V."/>
            <person name="Allen A.E."/>
            <person name="Hazlebeck D."/>
            <person name="Allen E.E."/>
        </authorList>
    </citation>
    <scope>NUCLEOTIDE SEQUENCE</scope>
    <source>
        <strain evidence="3">Hildebrandi</strain>
    </source>
</reference>
<dbReference type="PANTHER" id="PTHR31811:SF0">
    <property type="entry name" value="TRNA A64-2'-O-RIBOSYLPHOSPHATE TRANSFERASE"/>
    <property type="match status" value="1"/>
</dbReference>
<evidence type="ECO:0000259" key="2">
    <source>
        <dbReference type="Pfam" id="PF17184"/>
    </source>
</evidence>
<comment type="caution">
    <text evidence="3">The sequence shown here is derived from an EMBL/GenBank/DDBJ whole genome shotgun (WGS) entry which is preliminary data.</text>
</comment>
<feature type="domain" description="Rit1 N-terminal" evidence="2">
    <location>
        <begin position="462"/>
        <end position="758"/>
    </location>
</feature>
<dbReference type="InterPro" id="IPR033449">
    <property type="entry name" value="Rit1_N"/>
</dbReference>
<dbReference type="AlphaFoldDB" id="A0A9K3PMK8"/>
<dbReference type="Proteomes" id="UP000693970">
    <property type="component" value="Unassembled WGS sequence"/>
</dbReference>
<dbReference type="CDD" id="cd14498">
    <property type="entry name" value="DSP"/>
    <property type="match status" value="1"/>
</dbReference>
<evidence type="ECO:0000313" key="3">
    <source>
        <dbReference type="EMBL" id="KAG7353035.1"/>
    </source>
</evidence>
<dbReference type="Pfam" id="PF13516">
    <property type="entry name" value="LRR_6"/>
    <property type="match status" value="1"/>
</dbReference>
<dbReference type="PANTHER" id="PTHR31811">
    <property type="entry name" value="TRNA A64-2'-O-RIBOSYLPHOSPHATE TRANSFERASE"/>
    <property type="match status" value="1"/>
</dbReference>
<dbReference type="GO" id="GO:0019988">
    <property type="term" value="P:charged-tRNA amino acid modification"/>
    <property type="evidence" value="ECO:0007669"/>
    <property type="project" value="InterPro"/>
</dbReference>
<dbReference type="EMBL" id="JAGRRH010000017">
    <property type="protein sequence ID" value="KAG7353035.1"/>
    <property type="molecule type" value="Genomic_DNA"/>
</dbReference>
<keyword evidence="4" id="KW-1185">Reference proteome</keyword>
<protein>
    <submittedName>
        <fullName evidence="3">Rit1 N-terminal domain containing protein</fullName>
    </submittedName>
</protein>
<dbReference type="OrthoDB" id="45256at2759"/>
<dbReference type="Pfam" id="PF17184">
    <property type="entry name" value="Rit1_C"/>
    <property type="match status" value="1"/>
</dbReference>
<proteinExistence type="predicted"/>
<gene>
    <name evidence="3" type="ORF">IV203_009083</name>
</gene>
<dbReference type="InterPro" id="IPR007306">
    <property type="entry name" value="Rit1"/>
</dbReference>
<sequence>MDDSIHLELTGSSWSLEESLKEIDETLAVSNSKRCRSIRLTNFDVDTAVAAKLVNILQNSQHAVQNLQFMECTGHVGIVVAVALTTTALKSLTVSIGSHSTATSILDPIAHSIGVGLQTSNSNLQTLELKSASNVFFTFSAAAAFSLEEGMGANKSLQRFYMDGCRFAERNAVQALARGMRNLGTLQDVRLASCFSQNGHPLDDDSIAHLIHGIAHNSNLERLDISGNKCLDRGIVALATLLDRTKIQSLDLSSQCIDQEESMDLSRLVGALGRTSTLKSLELRFNKLSSDRDMAFVAAALMHNTSIYYIGLSNNKITNSGLEVLSSRVPSMKVVKRVLLENNTFDDEGAIFLARAIKDNLSIVHVGCDKKIQSYKDIRYYADLNRCGRRFVKTFSSFKPSLWPHILQRATTLFADHVSSSKERQTNALYFLLRQGLPPLQSSQCQQQVRRIATEKKAHNKKKTANRARHRLLSIVRDTKTIQGQRGNLPCSIKNLPLVPNERCGRWYLQHFSTSCYFKSTDGHVNVWELSLKRLNLPLLYRVITKDGGCIIVDSSVRKPLPDSFSRTIPIWAAVLNRIVLKYADELGISSIKREMWDSELCTPEGIVSAEEHAKISSLIETRVETLYKSRAIVDPGRLVRALTKPLKVVWIDHKGNFFRTNGQKETNFASSDSSVANYFVVVCWNPSCYQFENHVPKKSHVEWKEDPGYYYTPGAADDHESWANWLTPALFWDHHETILHPSRNDEQVEEQIHHLVKETTSVSRDIVEDMGKLCHEQVLAMYCDRVGSLNLWIGSRRASRPPECWVSFDAILNVTDESYFEHTLPVKDGKFYLQLPIKEGKRDKTELERWLPVGLAFLFQHLQEDRRVLVHCAQGKDRSVAVVLVFICFACNLTYPLELRSDFLSWDLALFRRSLVLHSGESSTESNATSYTKSGLQRDFVSRLLLEDSRDEMLSWAHVMMQRDIADGPLFDKEDIRIALQLIRQDREVADPTRSTIQKINRFLMSSKLYQEGMRKRICDAEELERFD</sequence>
<organism evidence="3 4">
    <name type="scientific">Nitzschia inconspicua</name>
    <dbReference type="NCBI Taxonomy" id="303405"/>
    <lineage>
        <taxon>Eukaryota</taxon>
        <taxon>Sar</taxon>
        <taxon>Stramenopiles</taxon>
        <taxon>Ochrophyta</taxon>
        <taxon>Bacillariophyta</taxon>
        <taxon>Bacillariophyceae</taxon>
        <taxon>Bacillariophycidae</taxon>
        <taxon>Bacillariales</taxon>
        <taxon>Bacillariaceae</taxon>
        <taxon>Nitzschia</taxon>
    </lineage>
</organism>